<evidence type="ECO:0000259" key="12">
    <source>
        <dbReference type="PROSITE" id="PS51379"/>
    </source>
</evidence>
<dbReference type="PRINTS" id="PR00368">
    <property type="entry name" value="FADPNR"/>
</dbReference>
<dbReference type="PROSITE" id="PS51379">
    <property type="entry name" value="4FE4S_FER_2"/>
    <property type="match status" value="1"/>
</dbReference>
<dbReference type="PANTHER" id="PTHR43073:SF2">
    <property type="entry name" value="DIHYDROPYRIMIDINE DEHYDROGENASE [NADP(+)]"/>
    <property type="match status" value="1"/>
</dbReference>
<accession>A0AA94JGS6</accession>
<evidence type="ECO:0000313" key="13">
    <source>
        <dbReference type="EMBL" id="RVD76304.1"/>
    </source>
</evidence>
<evidence type="ECO:0000256" key="2">
    <source>
        <dbReference type="ARBA" id="ARBA00022630"/>
    </source>
</evidence>
<evidence type="ECO:0000256" key="3">
    <source>
        <dbReference type="ARBA" id="ARBA00022643"/>
    </source>
</evidence>
<dbReference type="SUPFAM" id="SSF51971">
    <property type="entry name" value="Nucleotide-binding domain"/>
    <property type="match status" value="2"/>
</dbReference>
<keyword evidence="2" id="KW-0285">Flavoprotein</keyword>
<dbReference type="InterPro" id="IPR023753">
    <property type="entry name" value="FAD/NAD-binding_dom"/>
</dbReference>
<dbReference type="AlphaFoldDB" id="A0AA94JGS6"/>
<dbReference type="EMBL" id="MKWS01000012">
    <property type="protein sequence ID" value="RVD76304.1"/>
    <property type="molecule type" value="Genomic_DNA"/>
</dbReference>
<dbReference type="EC" id="1.3.1.1" evidence="11"/>
<sequence>MLPLDCAAGPKPFTPEYQDERIAWFWGGFATQREQAPSPQGMTKTNARQRQETVRHKTVIETLNHLPHPHESAAALAGHFTDLAPPLNARQAHLEASRCLYCYDAPCVNACPSEIDIPSFIRNIHQDNVPGAAQKILSANILGGSCARVCPTEILCQQACVRNNAQECAPVLIGLLQRYAVDNAHFTEHPFQRAASTGKRIAVVGAGPAGLSCAHRSAMHGHDVVIFEAREKAGGLNEYGIAKYKLVDDYAQKELDFLLQIGGIEIRHGQKLGDNLTLSELHQQFDAVFLGLGLNASKQLGLPHEDAPGLLAATDYIRELRQADDLTQLPLAERCIVLGAGNTAIDMAVQMARLGARDVNLVYRRGAADMGATGHEQDIAKANQVRLLTWAQPDEVLLDAQGQVRGMRFARTTLVEGRLQTTGETFELAADAIFKAIGQAFDSSALADPLARELKRQGERIQVDDNLRTSIPGVYAGGDCTSLDQDLTVQAVQHGKRAAEAINAQLMLNVEAA</sequence>
<reference evidence="13 14" key="1">
    <citation type="submission" date="2016-10" db="EMBL/GenBank/DDBJ databases">
        <title>Search of new enzymes for the oxidation of sulfur compounds.</title>
        <authorList>
            <person name="Novo A."/>
            <person name="Moreira I.S."/>
            <person name="Castro P.M."/>
        </authorList>
    </citation>
    <scope>NUCLEOTIDE SEQUENCE [LARGE SCALE GENOMIC DNA]</scope>
    <source>
        <strain evidence="13 14">A9</strain>
    </source>
</reference>
<dbReference type="GO" id="GO:0004159">
    <property type="term" value="F:dihydropyrimidine dehydrogenase (NAD+) activity"/>
    <property type="evidence" value="ECO:0007669"/>
    <property type="project" value="UniProtKB-EC"/>
</dbReference>
<comment type="caution">
    <text evidence="13">The sequence shown here is derived from an EMBL/GenBank/DDBJ whole genome shotgun (WGS) entry which is preliminary data.</text>
</comment>
<comment type="cofactor">
    <cofactor evidence="1">
        <name>FMN</name>
        <dbReference type="ChEBI" id="CHEBI:58210"/>
    </cofactor>
</comment>
<dbReference type="Gene3D" id="1.10.1060.10">
    <property type="entry name" value="Alpha-helical ferredoxin"/>
    <property type="match status" value="1"/>
</dbReference>
<evidence type="ECO:0000256" key="11">
    <source>
        <dbReference type="ARBA" id="ARBA00049728"/>
    </source>
</evidence>
<gene>
    <name evidence="13" type="ORF">A9HBioS_3643</name>
</gene>
<dbReference type="InterPro" id="IPR028261">
    <property type="entry name" value="DPD_II"/>
</dbReference>
<evidence type="ECO:0000256" key="7">
    <source>
        <dbReference type="ARBA" id="ARBA00047685"/>
    </source>
</evidence>
<evidence type="ECO:0000256" key="9">
    <source>
        <dbReference type="ARBA" id="ARBA00049578"/>
    </source>
</evidence>
<dbReference type="Pfam" id="PF07992">
    <property type="entry name" value="Pyr_redox_2"/>
    <property type="match status" value="1"/>
</dbReference>
<feature type="domain" description="4Fe-4S ferredoxin-type" evidence="12">
    <location>
        <begin position="90"/>
        <end position="123"/>
    </location>
</feature>
<dbReference type="Proteomes" id="UP000288002">
    <property type="component" value="Unassembled WGS sequence"/>
</dbReference>
<keyword evidence="3" id="KW-0288">FMN</keyword>
<dbReference type="GO" id="GO:0051536">
    <property type="term" value="F:iron-sulfur cluster binding"/>
    <property type="evidence" value="ECO:0007669"/>
    <property type="project" value="InterPro"/>
</dbReference>
<comment type="function">
    <text evidence="9">Involved in pyrimidine base degradation. Catalyzes physiologically the reduction of uracil to 5,6-dihydrouracil (DHU) by using NADH as a specific cosubstrate. It also catalyzes the reverse reaction and the reduction of thymine to 5,6-dihydrothymine (DHT).</text>
</comment>
<evidence type="ECO:0000256" key="6">
    <source>
        <dbReference type="ARBA" id="ARBA00032722"/>
    </source>
</evidence>
<evidence type="ECO:0000256" key="5">
    <source>
        <dbReference type="ARBA" id="ARBA00030119"/>
    </source>
</evidence>
<keyword evidence="4" id="KW-0560">Oxidoreductase</keyword>
<dbReference type="InterPro" id="IPR036188">
    <property type="entry name" value="FAD/NAD-bd_sf"/>
</dbReference>
<comment type="subunit">
    <text evidence="10">Heterotetramer of 2 PreA and 2 PreT subunits.</text>
</comment>
<evidence type="ECO:0000313" key="14">
    <source>
        <dbReference type="Proteomes" id="UP000288002"/>
    </source>
</evidence>
<evidence type="ECO:0000256" key="10">
    <source>
        <dbReference type="ARBA" id="ARBA00049714"/>
    </source>
</evidence>
<dbReference type="InterPro" id="IPR017896">
    <property type="entry name" value="4Fe4S_Fe-S-bd"/>
</dbReference>
<name>A0AA94JGS6_9PSED</name>
<organism evidence="13 14">
    <name type="scientific">Pseudomonas koreensis</name>
    <dbReference type="NCBI Taxonomy" id="198620"/>
    <lineage>
        <taxon>Bacteria</taxon>
        <taxon>Pseudomonadati</taxon>
        <taxon>Pseudomonadota</taxon>
        <taxon>Gammaproteobacteria</taxon>
        <taxon>Pseudomonadales</taxon>
        <taxon>Pseudomonadaceae</taxon>
        <taxon>Pseudomonas</taxon>
    </lineage>
</organism>
<proteinExistence type="predicted"/>
<evidence type="ECO:0000256" key="1">
    <source>
        <dbReference type="ARBA" id="ARBA00001917"/>
    </source>
</evidence>
<dbReference type="Gene3D" id="3.50.50.60">
    <property type="entry name" value="FAD/NAD(P)-binding domain"/>
    <property type="match status" value="2"/>
</dbReference>
<protein>
    <recommendedName>
        <fullName evidence="11">dihydrouracil dehydrogenase (NAD(+))</fullName>
        <ecNumber evidence="11">1.3.1.1</ecNumber>
    </recommendedName>
    <alternativeName>
        <fullName evidence="6">Dihydrothymine dehydrogenase</fullName>
    </alternativeName>
    <alternativeName>
        <fullName evidence="5">Dihydrouracil dehydrogenase</fullName>
    </alternativeName>
</protein>
<dbReference type="PANTHER" id="PTHR43073">
    <property type="entry name" value="DIHYDROPYRIMIDINE DEHYDROGENASE [NADP(+)]"/>
    <property type="match status" value="1"/>
</dbReference>
<dbReference type="PRINTS" id="PR00469">
    <property type="entry name" value="PNDRDTASEII"/>
</dbReference>
<comment type="catalytic activity">
    <reaction evidence="8">
        <text>5,6-dihydrouracil + NAD(+) = uracil + NADH + H(+)</text>
        <dbReference type="Rhea" id="RHEA:20189"/>
        <dbReference type="ChEBI" id="CHEBI:15378"/>
        <dbReference type="ChEBI" id="CHEBI:15901"/>
        <dbReference type="ChEBI" id="CHEBI:17568"/>
        <dbReference type="ChEBI" id="CHEBI:57540"/>
        <dbReference type="ChEBI" id="CHEBI:57945"/>
        <dbReference type="EC" id="1.3.1.1"/>
    </reaction>
</comment>
<comment type="catalytic activity">
    <reaction evidence="7">
        <text>5,6-dihydrothymine + NAD(+) = thymine + NADH + H(+)</text>
        <dbReference type="Rhea" id="RHEA:28791"/>
        <dbReference type="ChEBI" id="CHEBI:15378"/>
        <dbReference type="ChEBI" id="CHEBI:17821"/>
        <dbReference type="ChEBI" id="CHEBI:27468"/>
        <dbReference type="ChEBI" id="CHEBI:57540"/>
        <dbReference type="ChEBI" id="CHEBI:57945"/>
        <dbReference type="EC" id="1.3.1.1"/>
    </reaction>
</comment>
<evidence type="ECO:0000256" key="4">
    <source>
        <dbReference type="ARBA" id="ARBA00023002"/>
    </source>
</evidence>
<evidence type="ECO:0000256" key="8">
    <source>
        <dbReference type="ARBA" id="ARBA00048792"/>
    </source>
</evidence>
<dbReference type="SUPFAM" id="SSF46548">
    <property type="entry name" value="alpha-helical ferredoxin"/>
    <property type="match status" value="1"/>
</dbReference>
<dbReference type="Pfam" id="PF14691">
    <property type="entry name" value="Fer4_20"/>
    <property type="match status" value="1"/>
</dbReference>
<dbReference type="InterPro" id="IPR009051">
    <property type="entry name" value="Helical_ferredxn"/>
</dbReference>